<gene>
    <name evidence="7" type="ORF">GCM10025782_21730</name>
</gene>
<accession>A0ABP8Y9R6</accession>
<evidence type="ECO:0000256" key="3">
    <source>
        <dbReference type="ARBA" id="ARBA00022989"/>
    </source>
</evidence>
<keyword evidence="2 5" id="KW-0812">Transmembrane</keyword>
<dbReference type="Proteomes" id="UP001500556">
    <property type="component" value="Unassembled WGS sequence"/>
</dbReference>
<organism evidence="7 8">
    <name type="scientific">Pedococcus ginsenosidimutans</name>
    <dbReference type="NCBI Taxonomy" id="490570"/>
    <lineage>
        <taxon>Bacteria</taxon>
        <taxon>Bacillati</taxon>
        <taxon>Actinomycetota</taxon>
        <taxon>Actinomycetes</taxon>
        <taxon>Micrococcales</taxon>
        <taxon>Intrasporangiaceae</taxon>
        <taxon>Pedococcus</taxon>
    </lineage>
</organism>
<keyword evidence="4 5" id="KW-0472">Membrane</keyword>
<keyword evidence="8" id="KW-1185">Reference proteome</keyword>
<evidence type="ECO:0000256" key="5">
    <source>
        <dbReference type="SAM" id="Phobius"/>
    </source>
</evidence>
<feature type="transmembrane region" description="Helical" evidence="5">
    <location>
        <begin position="30"/>
        <end position="50"/>
    </location>
</feature>
<dbReference type="EMBL" id="BAABLO010000010">
    <property type="protein sequence ID" value="GAA4723443.1"/>
    <property type="molecule type" value="Genomic_DNA"/>
</dbReference>
<sequence length="175" mass="18107">MGAVGGLVRGQRTPPLPLAWHWSWLPVRDGVAVLVAGGAAVASGIGHPYWAMVSALAPLGVRGVTGQLGRAVHRVVGTLLGLLPAAALLALDLRGVALVLVIAVLQFVTELMVGRNYGLALLFITPLALLMGQTAHHVPAGGLILDRGVETVVGSLVGVAVLASVHRYGRRVLHR</sequence>
<evidence type="ECO:0000259" key="6">
    <source>
        <dbReference type="Pfam" id="PF13515"/>
    </source>
</evidence>
<evidence type="ECO:0000256" key="1">
    <source>
        <dbReference type="ARBA" id="ARBA00004141"/>
    </source>
</evidence>
<comment type="caution">
    <text evidence="7">The sequence shown here is derived from an EMBL/GenBank/DDBJ whole genome shotgun (WGS) entry which is preliminary data.</text>
</comment>
<evidence type="ECO:0000256" key="4">
    <source>
        <dbReference type="ARBA" id="ARBA00023136"/>
    </source>
</evidence>
<evidence type="ECO:0000313" key="8">
    <source>
        <dbReference type="Proteomes" id="UP001500556"/>
    </source>
</evidence>
<reference evidence="8" key="1">
    <citation type="journal article" date="2019" name="Int. J. Syst. Evol. Microbiol.">
        <title>The Global Catalogue of Microorganisms (GCM) 10K type strain sequencing project: providing services to taxonomists for standard genome sequencing and annotation.</title>
        <authorList>
            <consortium name="The Broad Institute Genomics Platform"/>
            <consortium name="The Broad Institute Genome Sequencing Center for Infectious Disease"/>
            <person name="Wu L."/>
            <person name="Ma J."/>
        </authorList>
    </citation>
    <scope>NUCLEOTIDE SEQUENCE [LARGE SCALE GENOMIC DNA]</scope>
    <source>
        <strain evidence="8">JCM 18961</strain>
    </source>
</reference>
<evidence type="ECO:0000256" key="2">
    <source>
        <dbReference type="ARBA" id="ARBA00022692"/>
    </source>
</evidence>
<name>A0ABP8Y9R6_9MICO</name>
<evidence type="ECO:0000313" key="7">
    <source>
        <dbReference type="EMBL" id="GAA4723443.1"/>
    </source>
</evidence>
<protein>
    <recommendedName>
        <fullName evidence="6">Integral membrane bound transporter domain-containing protein</fullName>
    </recommendedName>
</protein>
<proteinExistence type="predicted"/>
<dbReference type="Pfam" id="PF13515">
    <property type="entry name" value="FUSC_2"/>
    <property type="match status" value="1"/>
</dbReference>
<dbReference type="InterPro" id="IPR049453">
    <property type="entry name" value="Memb_transporter_dom"/>
</dbReference>
<comment type="subcellular location">
    <subcellularLocation>
        <location evidence="1">Membrane</location>
        <topology evidence="1">Multi-pass membrane protein</topology>
    </subcellularLocation>
</comment>
<feature type="transmembrane region" description="Helical" evidence="5">
    <location>
        <begin position="120"/>
        <end position="139"/>
    </location>
</feature>
<keyword evidence="3 5" id="KW-1133">Transmembrane helix</keyword>
<feature type="domain" description="Integral membrane bound transporter" evidence="6">
    <location>
        <begin position="37"/>
        <end position="161"/>
    </location>
</feature>
<dbReference type="RefSeq" id="WP_345503238.1">
    <property type="nucleotide sequence ID" value="NZ_BAABLO010000010.1"/>
</dbReference>
<feature type="transmembrane region" description="Helical" evidence="5">
    <location>
        <begin position="151"/>
        <end position="169"/>
    </location>
</feature>